<evidence type="ECO:0000259" key="3">
    <source>
        <dbReference type="PROSITE" id="PS51670"/>
    </source>
</evidence>
<evidence type="ECO:0000256" key="2">
    <source>
        <dbReference type="SAM" id="SignalP"/>
    </source>
</evidence>
<feature type="signal peptide" evidence="2">
    <location>
        <begin position="1"/>
        <end position="22"/>
    </location>
</feature>
<feature type="domain" description="ShKT" evidence="3">
    <location>
        <begin position="149"/>
        <end position="187"/>
    </location>
</feature>
<comment type="caution">
    <text evidence="1">Lacks conserved residue(s) required for the propagation of feature annotation.</text>
</comment>
<dbReference type="RefSeq" id="XP_024509339.1">
    <property type="nucleotide sequence ID" value="XM_024643697.1"/>
</dbReference>
<name>A0A090N064_STRRB</name>
<dbReference type="SMART" id="SM00254">
    <property type="entry name" value="ShKT"/>
    <property type="match status" value="2"/>
</dbReference>
<dbReference type="EMBL" id="LN609529">
    <property type="protein sequence ID" value="CEF70140.1"/>
    <property type="molecule type" value="Genomic_DNA"/>
</dbReference>
<dbReference type="Proteomes" id="UP000035682">
    <property type="component" value="Unplaced"/>
</dbReference>
<evidence type="ECO:0000313" key="5">
    <source>
        <dbReference type="Proteomes" id="UP000035682"/>
    </source>
</evidence>
<protein>
    <submittedName>
        <fullName evidence="4 6">ShKT domain-containing protein</fullName>
    </submittedName>
</protein>
<evidence type="ECO:0000313" key="4">
    <source>
        <dbReference type="EMBL" id="CEF70140.1"/>
    </source>
</evidence>
<dbReference type="CTD" id="36382512"/>
<evidence type="ECO:0000313" key="7">
    <source>
        <dbReference type="WormBase" id="SRAE_2000477500"/>
    </source>
</evidence>
<organism evidence="4">
    <name type="scientific">Strongyloides ratti</name>
    <name type="common">Parasitic roundworm</name>
    <dbReference type="NCBI Taxonomy" id="34506"/>
    <lineage>
        <taxon>Eukaryota</taxon>
        <taxon>Metazoa</taxon>
        <taxon>Ecdysozoa</taxon>
        <taxon>Nematoda</taxon>
        <taxon>Chromadorea</taxon>
        <taxon>Rhabditida</taxon>
        <taxon>Tylenchina</taxon>
        <taxon>Panagrolaimomorpha</taxon>
        <taxon>Strongyloidoidea</taxon>
        <taxon>Strongyloididae</taxon>
        <taxon>Strongyloides</taxon>
    </lineage>
</organism>
<dbReference type="OrthoDB" id="10693840at2759"/>
<dbReference type="WBParaSite" id="SRAE_2000477500.1">
    <property type="protein sequence ID" value="SRAE_2000477500.1"/>
    <property type="gene ID" value="WBGene00265019"/>
</dbReference>
<dbReference type="GeneID" id="36382512"/>
<dbReference type="PANTHER" id="PTHR46219:SF5">
    <property type="entry name" value="SHKT DOMAIN-CONTAINING PROTEIN"/>
    <property type="match status" value="1"/>
</dbReference>
<dbReference type="Pfam" id="PF01549">
    <property type="entry name" value="ShK"/>
    <property type="match status" value="3"/>
</dbReference>
<dbReference type="Gene3D" id="1.10.10.1870">
    <property type="entry name" value="ShTK domain-like"/>
    <property type="match status" value="1"/>
</dbReference>
<evidence type="ECO:0000256" key="1">
    <source>
        <dbReference type="PROSITE-ProRule" id="PRU01005"/>
    </source>
</evidence>
<accession>A0A090N064</accession>
<reference evidence="6" key="2">
    <citation type="submission" date="2020-12" db="UniProtKB">
        <authorList>
            <consortium name="WormBaseParasite"/>
        </authorList>
    </citation>
    <scope>IDENTIFICATION</scope>
</reference>
<dbReference type="WormBase" id="SRAE_2000477500">
    <property type="protein sequence ID" value="SRP10783"/>
    <property type="gene ID" value="WBGene00265019"/>
</dbReference>
<sequence>MATITIKIFTFLFFIFIKYIHAGNSKSCSYSSDCSDNTKCISFSEENYCVLPCEKSKEKEQCGKDILCKEMGDIEGVDKWICETQKECLTDNECSNISPKSTCNLYNLKCTKPEEDKNEDSTISTITSKKITSKKSTSKKSTTITKPSCIDKIPDGPHGCPSFKRYCNDSNYLAILKDLCPKTCGKCNKFDDKATKLPLKCADYEPKCSERYYLCKSNLYKDLMRLICKKTLIFTATLFDECSFTADCNVGLKPACVNIGNKNYCIEECVEGEDIYQCGIGKKCKKSLDIDGTKINSCAYEVNCLKMNECTKPGEICSPYSLTCLPISIQPFTTTSKSLTTNKIIKSCIDKGFFNQAYSCSVISELCYQPKYKKFMEEYCSKTCGFCKDNQIDCNKTSCKNTFEIKLTKEITAFFRLPSDFKK</sequence>
<dbReference type="PROSITE" id="PS51670">
    <property type="entry name" value="SHKT"/>
    <property type="match status" value="2"/>
</dbReference>
<dbReference type="Gene3D" id="1.10.10.1940">
    <property type="match status" value="1"/>
</dbReference>
<dbReference type="InterPro" id="IPR003582">
    <property type="entry name" value="ShKT_dom"/>
</dbReference>
<keyword evidence="2" id="KW-0732">Signal</keyword>
<evidence type="ECO:0000313" key="6">
    <source>
        <dbReference type="WBParaSite" id="SRAE_2000477500.1"/>
    </source>
</evidence>
<feature type="domain" description="ShKT" evidence="3">
    <location>
        <begin position="348"/>
        <end position="387"/>
    </location>
</feature>
<dbReference type="PANTHER" id="PTHR46219">
    <property type="entry name" value="PROTEIN CBG11138"/>
    <property type="match status" value="1"/>
</dbReference>
<keyword evidence="5" id="KW-1185">Reference proteome</keyword>
<dbReference type="AlphaFoldDB" id="A0A090N064"/>
<reference evidence="4 5" key="1">
    <citation type="submission" date="2014-09" db="EMBL/GenBank/DDBJ databases">
        <authorList>
            <person name="Martin A.A."/>
        </authorList>
    </citation>
    <scope>NUCLEOTIDE SEQUENCE</scope>
    <source>
        <strain evidence="5">ED321</strain>
        <strain evidence="4">ED321 Heterogonic</strain>
    </source>
</reference>
<proteinExistence type="predicted"/>
<feature type="chain" id="PRO_5015031455" evidence="2">
    <location>
        <begin position="23"/>
        <end position="423"/>
    </location>
</feature>
<gene>
    <name evidence="4 6 7" type="ORF">SRAE_2000477500</name>
</gene>